<dbReference type="AlphaFoldDB" id="A0A2P6PX54"/>
<keyword evidence="3" id="KW-1185">Reference proteome</keyword>
<protein>
    <submittedName>
        <fullName evidence="2">Uncharacterized protein</fullName>
    </submittedName>
</protein>
<dbReference type="EMBL" id="PDCK01000044">
    <property type="protein sequence ID" value="PRQ26499.1"/>
    <property type="molecule type" value="Genomic_DNA"/>
</dbReference>
<feature type="compositionally biased region" description="Basic residues" evidence="1">
    <location>
        <begin position="31"/>
        <end position="40"/>
    </location>
</feature>
<accession>A0A2P6PX54</accession>
<comment type="caution">
    <text evidence="2">The sequence shown here is derived from an EMBL/GenBank/DDBJ whole genome shotgun (WGS) entry which is preliminary data.</text>
</comment>
<feature type="compositionally biased region" description="Low complexity" evidence="1">
    <location>
        <begin position="1"/>
        <end position="24"/>
    </location>
</feature>
<dbReference type="Gramene" id="PRQ26499">
    <property type="protein sequence ID" value="PRQ26499"/>
    <property type="gene ID" value="RchiOBHm_Chr6g0295311"/>
</dbReference>
<sequence length="50" mass="5527">MASTQISSQSSSSESDSNSIHFNSRMTPNTRKTKMMKKMKSSCLTRSAPL</sequence>
<reference evidence="2 3" key="1">
    <citation type="journal article" date="2018" name="Nat. Genet.">
        <title>The Rosa genome provides new insights in the design of modern roses.</title>
        <authorList>
            <person name="Bendahmane M."/>
        </authorList>
    </citation>
    <scope>NUCLEOTIDE SEQUENCE [LARGE SCALE GENOMIC DNA]</scope>
    <source>
        <strain evidence="3">cv. Old Blush</strain>
    </source>
</reference>
<dbReference type="Proteomes" id="UP000238479">
    <property type="component" value="Chromosome 6"/>
</dbReference>
<organism evidence="2 3">
    <name type="scientific">Rosa chinensis</name>
    <name type="common">China rose</name>
    <dbReference type="NCBI Taxonomy" id="74649"/>
    <lineage>
        <taxon>Eukaryota</taxon>
        <taxon>Viridiplantae</taxon>
        <taxon>Streptophyta</taxon>
        <taxon>Embryophyta</taxon>
        <taxon>Tracheophyta</taxon>
        <taxon>Spermatophyta</taxon>
        <taxon>Magnoliopsida</taxon>
        <taxon>eudicotyledons</taxon>
        <taxon>Gunneridae</taxon>
        <taxon>Pentapetalae</taxon>
        <taxon>rosids</taxon>
        <taxon>fabids</taxon>
        <taxon>Rosales</taxon>
        <taxon>Rosaceae</taxon>
        <taxon>Rosoideae</taxon>
        <taxon>Rosoideae incertae sedis</taxon>
        <taxon>Rosa</taxon>
    </lineage>
</organism>
<evidence type="ECO:0000256" key="1">
    <source>
        <dbReference type="SAM" id="MobiDB-lite"/>
    </source>
</evidence>
<evidence type="ECO:0000313" key="2">
    <source>
        <dbReference type="EMBL" id="PRQ26499.1"/>
    </source>
</evidence>
<evidence type="ECO:0000313" key="3">
    <source>
        <dbReference type="Proteomes" id="UP000238479"/>
    </source>
</evidence>
<feature type="region of interest" description="Disordered" evidence="1">
    <location>
        <begin position="1"/>
        <end position="50"/>
    </location>
</feature>
<proteinExistence type="predicted"/>
<name>A0A2P6PX54_ROSCH</name>
<gene>
    <name evidence="2" type="ORF">RchiOBHm_Chr6g0295311</name>
</gene>